<organism evidence="1">
    <name type="scientific">uncultured Caudovirales phage</name>
    <dbReference type="NCBI Taxonomy" id="2100421"/>
    <lineage>
        <taxon>Viruses</taxon>
        <taxon>Duplodnaviria</taxon>
        <taxon>Heunggongvirae</taxon>
        <taxon>Uroviricota</taxon>
        <taxon>Caudoviricetes</taxon>
        <taxon>Peduoviridae</taxon>
        <taxon>Maltschvirus</taxon>
        <taxon>Maltschvirus maltsch</taxon>
    </lineage>
</organism>
<reference evidence="1" key="1">
    <citation type="submission" date="2020-05" db="EMBL/GenBank/DDBJ databases">
        <authorList>
            <person name="Chiriac C."/>
            <person name="Salcher M."/>
            <person name="Ghai R."/>
            <person name="Kavagutti S V."/>
        </authorList>
    </citation>
    <scope>NUCLEOTIDE SEQUENCE</scope>
</reference>
<protein>
    <submittedName>
        <fullName evidence="1">Uncharacterized protein</fullName>
    </submittedName>
</protein>
<evidence type="ECO:0000313" key="1">
    <source>
        <dbReference type="EMBL" id="CAB4222638.1"/>
    </source>
</evidence>
<accession>A0A6J5T4Z1</accession>
<proteinExistence type="predicted"/>
<gene>
    <name evidence="1" type="ORF">UFOVP1655_160</name>
</gene>
<sequence>MKTQNAITALVNAMNKKNDAERASKVQELTAQLDLLEEDILEERSYSSTVYCGWGTQHGQLVEELNEAKDGFYEWDEVKEEIVWTV</sequence>
<dbReference type="EMBL" id="LR797523">
    <property type="protein sequence ID" value="CAB4222638.1"/>
    <property type="molecule type" value="Genomic_DNA"/>
</dbReference>
<name>A0A6J5T4Z1_9CAUD</name>